<feature type="compositionally biased region" description="Low complexity" evidence="1">
    <location>
        <begin position="96"/>
        <end position="107"/>
    </location>
</feature>
<feature type="compositionally biased region" description="Low complexity" evidence="1">
    <location>
        <begin position="599"/>
        <end position="617"/>
    </location>
</feature>
<organism evidence="3 4">
    <name type="scientific">Artemia franciscana</name>
    <name type="common">Brine shrimp</name>
    <name type="synonym">Artemia sanfranciscana</name>
    <dbReference type="NCBI Taxonomy" id="6661"/>
    <lineage>
        <taxon>Eukaryota</taxon>
        <taxon>Metazoa</taxon>
        <taxon>Ecdysozoa</taxon>
        <taxon>Arthropoda</taxon>
        <taxon>Crustacea</taxon>
        <taxon>Branchiopoda</taxon>
        <taxon>Anostraca</taxon>
        <taxon>Artemiidae</taxon>
        <taxon>Artemia</taxon>
    </lineage>
</organism>
<dbReference type="GO" id="GO:0045892">
    <property type="term" value="P:negative regulation of DNA-templated transcription"/>
    <property type="evidence" value="ECO:0007669"/>
    <property type="project" value="TreeGrafter"/>
</dbReference>
<evidence type="ECO:0000256" key="1">
    <source>
        <dbReference type="SAM" id="MobiDB-lite"/>
    </source>
</evidence>
<dbReference type="AlphaFoldDB" id="A0AA88H8H1"/>
<comment type="caution">
    <text evidence="3">The sequence shown here is derived from an EMBL/GenBank/DDBJ whole genome shotgun (WGS) entry which is preliminary data.</text>
</comment>
<feature type="compositionally biased region" description="Basic and acidic residues" evidence="1">
    <location>
        <begin position="650"/>
        <end position="662"/>
    </location>
</feature>
<feature type="compositionally biased region" description="Basic and acidic residues" evidence="1">
    <location>
        <begin position="553"/>
        <end position="589"/>
    </location>
</feature>
<feature type="compositionally biased region" description="Polar residues" evidence="1">
    <location>
        <begin position="623"/>
        <end position="637"/>
    </location>
</feature>
<keyword evidence="4" id="KW-1185">Reference proteome</keyword>
<dbReference type="InterPro" id="IPR013087">
    <property type="entry name" value="Znf_C2H2_type"/>
</dbReference>
<protein>
    <recommendedName>
        <fullName evidence="2">C2H2-type domain-containing protein</fullName>
    </recommendedName>
</protein>
<dbReference type="InterPro" id="IPR003604">
    <property type="entry name" value="Matrin/U1-like-C_Znf_C2H2"/>
</dbReference>
<dbReference type="EMBL" id="JAVRJZ010000019">
    <property type="protein sequence ID" value="KAK2707305.1"/>
    <property type="molecule type" value="Genomic_DNA"/>
</dbReference>
<dbReference type="PANTHER" id="PTHR15577">
    <property type="entry name" value="ZINC FINGER CONTAINING PROTEIN"/>
    <property type="match status" value="1"/>
</dbReference>
<dbReference type="Proteomes" id="UP001187531">
    <property type="component" value="Unassembled WGS sequence"/>
</dbReference>
<dbReference type="GO" id="GO:0045893">
    <property type="term" value="P:positive regulation of DNA-templated transcription"/>
    <property type="evidence" value="ECO:0007669"/>
    <property type="project" value="TreeGrafter"/>
</dbReference>
<sequence length="662" mass="75184">MHPSYQMFPPFTKVEPTLLVHSALSENIAPSGENYVEPVRIERVVSPPPPPVISGHKYHSRTKDYRSLRYGRSRSRTRSRSRSRHVSRSRSRSPRSRFVARSNSRSPSYKRRSRSPRYDKKSVSPASRPRSRNIGHTFKSKSRSRSRNIHRLSRSRSRSSSKTPKKKSKDKKKKKKRSRISSSSEKSRSPSPPFDYAKWMDIIKNIDSSEAASSVAKALPPFVIKKLTGAGLWPVPVSFDMSHTGSEKAILQTKDSLEQDSPLSSSAIASGSTSKEVKREIKLEAPSLTQDQRIMLLHKRDKFTKAGYTLTGEILQLQSSRSELFGRMLTVSDNEDISHYQNLITENLKLKNELMSRVKEVNKAVVKCNDTLGIPSEKEFLSLNVKYFDPKNHFCCDCKSLFESATEYLYHLKMSSHKKLYKRTKDRPWCEGNANIDGKELQDFDKTVPFEGMPFILPVDAFYCKLCDIWSGDKESTLQHLSSKAHNNKYLEFSMKNPDWEMEYIHRCQKVAKAISKSKFELRMKNKTLDDETSSAACDMEISDSDDSGSEVRTVRISEIRSDSSSRGRSESSLREVKLHAYKEKDPNSVKKINNSATNRSASSKKSDNNASSSLKATETHLGESNPQKAVTDNNKSLKPFFIGKMPALKAKEKKVNEPVAK</sequence>
<dbReference type="SMART" id="SM00451">
    <property type="entry name" value="ZnF_U1"/>
    <property type="match status" value="2"/>
</dbReference>
<evidence type="ECO:0000313" key="4">
    <source>
        <dbReference type="Proteomes" id="UP001187531"/>
    </source>
</evidence>
<feature type="region of interest" description="Disordered" evidence="1">
    <location>
        <begin position="44"/>
        <end position="194"/>
    </location>
</feature>
<evidence type="ECO:0000259" key="2">
    <source>
        <dbReference type="PROSITE" id="PS00028"/>
    </source>
</evidence>
<name>A0AA88H8H1_ARTSF</name>
<reference evidence="3" key="1">
    <citation type="submission" date="2023-07" db="EMBL/GenBank/DDBJ databases">
        <title>Chromosome-level genome assembly of Artemia franciscana.</title>
        <authorList>
            <person name="Jo E."/>
        </authorList>
    </citation>
    <scope>NUCLEOTIDE SEQUENCE</scope>
    <source>
        <tissue evidence="3">Whole body</tissue>
    </source>
</reference>
<dbReference type="EMBL" id="JAVRJZ010000019">
    <property type="protein sequence ID" value="KAK2707306.1"/>
    <property type="molecule type" value="Genomic_DNA"/>
</dbReference>
<proteinExistence type="predicted"/>
<feature type="domain" description="C2H2-type" evidence="2">
    <location>
        <begin position="395"/>
        <end position="417"/>
    </location>
</feature>
<dbReference type="GO" id="GO:0008270">
    <property type="term" value="F:zinc ion binding"/>
    <property type="evidence" value="ECO:0007669"/>
    <property type="project" value="InterPro"/>
</dbReference>
<dbReference type="InterPro" id="IPR055309">
    <property type="entry name" value="Znf318-like"/>
</dbReference>
<feature type="region of interest" description="Disordered" evidence="1">
    <location>
        <begin position="533"/>
        <end position="662"/>
    </location>
</feature>
<dbReference type="GO" id="GO:0005654">
    <property type="term" value="C:nucleoplasm"/>
    <property type="evidence" value="ECO:0007669"/>
    <property type="project" value="TreeGrafter"/>
</dbReference>
<dbReference type="PANTHER" id="PTHR15577:SF2">
    <property type="entry name" value="ZINC FINGER PROTEIN 318"/>
    <property type="match status" value="1"/>
</dbReference>
<evidence type="ECO:0000313" key="3">
    <source>
        <dbReference type="EMBL" id="KAK2707305.1"/>
    </source>
</evidence>
<dbReference type="PROSITE" id="PS00028">
    <property type="entry name" value="ZINC_FINGER_C2H2_1"/>
    <property type="match status" value="1"/>
</dbReference>
<gene>
    <name evidence="3" type="ORF">QYM36_015110</name>
</gene>
<dbReference type="EMBL" id="JAVRJZ010000019">
    <property type="protein sequence ID" value="KAK2707304.1"/>
    <property type="molecule type" value="Genomic_DNA"/>
</dbReference>
<feature type="compositionally biased region" description="Basic residues" evidence="1">
    <location>
        <begin position="69"/>
        <end position="95"/>
    </location>
</feature>
<feature type="compositionally biased region" description="Basic residues" evidence="1">
    <location>
        <begin position="129"/>
        <end position="179"/>
    </location>
</feature>
<accession>A0AA88H8H1</accession>
<dbReference type="GO" id="GO:0003676">
    <property type="term" value="F:nucleic acid binding"/>
    <property type="evidence" value="ECO:0007669"/>
    <property type="project" value="InterPro"/>
</dbReference>